<keyword evidence="5" id="KW-0552">Olfaction</keyword>
<sequence length="735" mass="83739">MQERVTLKKTIAIMKLSLFVIWFWPLPLGTSKCKILCVKLYQYICILMTTGVIASVIYGLVKNKNTNDLDSFMRSLFSLVTLCHVIGNIWCHLIIYQRLQYVTLEMENFCALIKPHEETIVQREYVDKYSNFYGFCISLFYMSLFGLFIGPVMLDQPLPTAAEFPFDASHQPLRAITYIHQIIVGLFISAHLCVNAFMALLLWLASARFKLLTEEFRTITNIYNLAKCIEKHQKLIKYAGEVALTVRPFAMVTVLFTTVALITFGLIFIASTSVAQAAFETDWYAKSEYLRKNLQMVILRSQKPILVALPCGLPSLSLRYYASLVTFEMENFCELLKPCEEAILQRYINKCIYFYGGSMFWIYLSAVFIMSGPVTLDQPFPTNAEYPFDVYHQPLRSIIFIQQTIACVQGAAQLCMNIFMALLIWFTSARLEILIEKLQRITNISELKKCIQEHQNLLKYAEEVTILIRPIALSTVSLSTIALIIVGLILLTDQPLSMKIQCVGIMFSGLSVVFMYTWPAEHLIHISDEIGQAIFDTEWYQQSIALRKTLHIVMLRAQKPIIISVPCVMPALSLKYYASSNDIGHAGYESSWYSKDISLQKNLLHTVSRCQYPVTLTVPCLLPTLSLNYYASKQPLTVKTQFFGVAASAIVEVFICAWPADYLLHTSNDIGYAGYESSWYNKDISLQKNLLYTVSRCQHPITLTVPCLLPTLSLNYYASVLELIRSVLQVMSIMI</sequence>
<evidence type="ECO:0000256" key="7">
    <source>
        <dbReference type="ARBA" id="ARBA00023136"/>
    </source>
</evidence>
<keyword evidence="9" id="KW-0807">Transducer</keyword>
<dbReference type="Pfam" id="PF02949">
    <property type="entry name" value="7tm_6"/>
    <property type="match status" value="4"/>
</dbReference>
<evidence type="ECO:0000256" key="6">
    <source>
        <dbReference type="ARBA" id="ARBA00022989"/>
    </source>
</evidence>
<reference evidence="11" key="1">
    <citation type="submission" date="2011-02" db="EMBL/GenBank/DDBJ databases">
        <title>The genome of the leaf-cutting ant Acromyrmex echinatior suggests key adaptations to social evolution and fungus farming.</title>
        <authorList>
            <person name="Nygaard S."/>
            <person name="Zhang G."/>
        </authorList>
    </citation>
    <scope>NUCLEOTIDE SEQUENCE</scope>
</reference>
<keyword evidence="7 10" id="KW-0472">Membrane</keyword>
<keyword evidence="12" id="KW-1185">Reference proteome</keyword>
<evidence type="ECO:0000256" key="2">
    <source>
        <dbReference type="ARBA" id="ARBA00022475"/>
    </source>
</evidence>
<feature type="transmembrane region" description="Helical" evidence="10">
    <location>
        <begin position="12"/>
        <end position="28"/>
    </location>
</feature>
<feature type="transmembrane region" description="Helical" evidence="10">
    <location>
        <begin position="466"/>
        <end position="492"/>
    </location>
</feature>
<dbReference type="GO" id="GO:0004984">
    <property type="term" value="F:olfactory receptor activity"/>
    <property type="evidence" value="ECO:0007669"/>
    <property type="project" value="InterPro"/>
</dbReference>
<name>F4WIX8_ACREC</name>
<feature type="transmembrane region" description="Helical" evidence="10">
    <location>
        <begin position="40"/>
        <end position="61"/>
    </location>
</feature>
<gene>
    <name evidence="11" type="ORF">G5I_05654</name>
</gene>
<dbReference type="Proteomes" id="UP000007755">
    <property type="component" value="Unassembled WGS sequence"/>
</dbReference>
<feature type="transmembrane region" description="Helical" evidence="10">
    <location>
        <begin position="132"/>
        <end position="154"/>
    </location>
</feature>
<dbReference type="InParanoid" id="F4WIX8"/>
<evidence type="ECO:0000256" key="10">
    <source>
        <dbReference type="SAM" id="Phobius"/>
    </source>
</evidence>
<feature type="transmembrane region" description="Helical" evidence="10">
    <location>
        <begin position="73"/>
        <end position="96"/>
    </location>
</feature>
<evidence type="ECO:0000256" key="4">
    <source>
        <dbReference type="ARBA" id="ARBA00022692"/>
    </source>
</evidence>
<keyword evidence="8 11" id="KW-0675">Receptor</keyword>
<protein>
    <submittedName>
        <fullName evidence="11">Odorant receptor Or2</fullName>
    </submittedName>
</protein>
<dbReference type="AlphaFoldDB" id="F4WIX8"/>
<dbReference type="PANTHER" id="PTHR21137">
    <property type="entry name" value="ODORANT RECEPTOR"/>
    <property type="match status" value="1"/>
</dbReference>
<feature type="transmembrane region" description="Helical" evidence="10">
    <location>
        <begin position="352"/>
        <end position="371"/>
    </location>
</feature>
<keyword evidence="3" id="KW-0716">Sensory transduction</keyword>
<proteinExistence type="predicted"/>
<comment type="subcellular location">
    <subcellularLocation>
        <location evidence="1">Cell membrane</location>
        <topology evidence="1">Multi-pass membrane protein</topology>
    </subcellularLocation>
</comment>
<organism evidence="12">
    <name type="scientific">Acromyrmex echinatior</name>
    <name type="common">Panamanian leafcutter ant</name>
    <name type="synonym">Acromyrmex octospinosus echinatior</name>
    <dbReference type="NCBI Taxonomy" id="103372"/>
    <lineage>
        <taxon>Eukaryota</taxon>
        <taxon>Metazoa</taxon>
        <taxon>Ecdysozoa</taxon>
        <taxon>Arthropoda</taxon>
        <taxon>Hexapoda</taxon>
        <taxon>Insecta</taxon>
        <taxon>Pterygota</taxon>
        <taxon>Neoptera</taxon>
        <taxon>Endopterygota</taxon>
        <taxon>Hymenoptera</taxon>
        <taxon>Apocrita</taxon>
        <taxon>Aculeata</taxon>
        <taxon>Formicoidea</taxon>
        <taxon>Formicidae</taxon>
        <taxon>Myrmicinae</taxon>
        <taxon>Acromyrmex</taxon>
    </lineage>
</organism>
<evidence type="ECO:0000256" key="5">
    <source>
        <dbReference type="ARBA" id="ARBA00022725"/>
    </source>
</evidence>
<dbReference type="eggNOG" id="ENOG502T92Y">
    <property type="taxonomic scope" value="Eukaryota"/>
</dbReference>
<dbReference type="GO" id="GO:0005886">
    <property type="term" value="C:plasma membrane"/>
    <property type="evidence" value="ECO:0007669"/>
    <property type="project" value="UniProtKB-SubCell"/>
</dbReference>
<evidence type="ECO:0000256" key="9">
    <source>
        <dbReference type="ARBA" id="ARBA00023224"/>
    </source>
</evidence>
<keyword evidence="6 10" id="KW-1133">Transmembrane helix</keyword>
<dbReference type="InterPro" id="IPR004117">
    <property type="entry name" value="7tm6_olfct_rcpt"/>
</dbReference>
<evidence type="ECO:0000313" key="11">
    <source>
        <dbReference type="EMBL" id="EGI65841.1"/>
    </source>
</evidence>
<accession>F4WIX8</accession>
<evidence type="ECO:0000256" key="1">
    <source>
        <dbReference type="ARBA" id="ARBA00004651"/>
    </source>
</evidence>
<feature type="transmembrane region" description="Helical" evidence="10">
    <location>
        <begin position="249"/>
        <end position="270"/>
    </location>
</feature>
<dbReference type="GO" id="GO:0007165">
    <property type="term" value="P:signal transduction"/>
    <property type="evidence" value="ECO:0007669"/>
    <property type="project" value="UniProtKB-KW"/>
</dbReference>
<dbReference type="PANTHER" id="PTHR21137:SF35">
    <property type="entry name" value="ODORANT RECEPTOR 19A-RELATED"/>
    <property type="match status" value="1"/>
</dbReference>
<feature type="transmembrane region" description="Helical" evidence="10">
    <location>
        <begin position="175"/>
        <end position="205"/>
    </location>
</feature>
<keyword evidence="4 10" id="KW-0812">Transmembrane</keyword>
<dbReference type="EMBL" id="GL888178">
    <property type="protein sequence ID" value="EGI65841.1"/>
    <property type="molecule type" value="Genomic_DNA"/>
</dbReference>
<dbReference type="OrthoDB" id="8185860at2759"/>
<evidence type="ECO:0000313" key="12">
    <source>
        <dbReference type="Proteomes" id="UP000007755"/>
    </source>
</evidence>
<dbReference type="GO" id="GO:0005549">
    <property type="term" value="F:odorant binding"/>
    <property type="evidence" value="ECO:0007669"/>
    <property type="project" value="InterPro"/>
</dbReference>
<evidence type="ECO:0000256" key="3">
    <source>
        <dbReference type="ARBA" id="ARBA00022606"/>
    </source>
</evidence>
<keyword evidence="2" id="KW-1003">Cell membrane</keyword>
<evidence type="ECO:0000256" key="8">
    <source>
        <dbReference type="ARBA" id="ARBA00023170"/>
    </source>
</evidence>
<feature type="transmembrane region" description="Helical" evidence="10">
    <location>
        <begin position="398"/>
        <end position="426"/>
    </location>
</feature>